<dbReference type="PANTHER" id="PTHR46407">
    <property type="entry name" value="OS02G0208700 PROTEIN"/>
    <property type="match status" value="1"/>
</dbReference>
<sequence length="536" mass="53962">MVTAENAAGSTTARVEIEVCQTPALPAGLTYRESAVVYTVGEAIAANAPSSSGGPIAGYTIAPALPAGLAFDAQTGVISGTPTAVAAQATYTVTGTNAAGAVTVTLQLEVQPALIAPASVDYSTPKVLYVATEAVVPNTAQTTGGPVASFTVAPALPAGLSLNAQTGAITGTPAALQSLATYTVTASNAAGSAQGVVKIAVTARGSWVPTATVPGARHYFSLTKLPDGKVLAAGGFTAGGVVNSAALYDPAAGTWAPTPPMLYARNGHSATVLANGRVLVTGGSDSARNGVLPAEIYDPVANTWTVTGSMAEGREWHTAALLPNGKVLVVGGHTLNPSLAFSQTAELYDPAVGTWTTAAMPLTTARSQHAMELLPGGTHVLVIGGVNRQGFVNTAEVFAVDGTGTTAMPISITGNLFRSALLADGSVLALADGSTTAIRFHPATSTWTTSTFSALRSIPILTALADGRVLMAGGSSLATAEVFNPDFDVWTTAAPMATERRAASAVLLNDGRVLAVSGFSNTWPTGEVDVSEIYLP</sequence>
<proteinExistence type="predicted"/>
<dbReference type="InterPro" id="IPR044595">
    <property type="entry name" value="KMD1-4"/>
</dbReference>
<accession>A0A0D0LJ92</accession>
<dbReference type="InterPro" id="IPR015919">
    <property type="entry name" value="Cadherin-like_sf"/>
</dbReference>
<reference evidence="1 2" key="1">
    <citation type="submission" date="2014-12" db="EMBL/GenBank/DDBJ databases">
        <title>16Stimator: statistical estimation of ribosomal gene copy numbers from draft genome assemblies.</title>
        <authorList>
            <person name="Perisin M.A."/>
            <person name="Vetter M."/>
            <person name="Gilbert J.A."/>
            <person name="Bergelson J."/>
        </authorList>
    </citation>
    <scope>NUCLEOTIDE SEQUENCE [LARGE SCALE GENOMIC DNA]</scope>
    <source>
        <strain evidence="1 2">MEDvA23</strain>
    </source>
</reference>
<dbReference type="SMART" id="SM00612">
    <property type="entry name" value="Kelch"/>
    <property type="match status" value="4"/>
</dbReference>
<dbReference type="AlphaFoldDB" id="A0A0D0LJ92"/>
<dbReference type="Gene3D" id="2.130.10.80">
    <property type="entry name" value="Galactose oxidase/kelch, beta-propeller"/>
    <property type="match status" value="1"/>
</dbReference>
<dbReference type="InterPro" id="IPR037293">
    <property type="entry name" value="Gal_Oxidase_central_sf"/>
</dbReference>
<dbReference type="Gene3D" id="2.120.10.80">
    <property type="entry name" value="Kelch-type beta propeller"/>
    <property type="match status" value="2"/>
</dbReference>
<dbReference type="GO" id="GO:0005509">
    <property type="term" value="F:calcium ion binding"/>
    <property type="evidence" value="ECO:0007669"/>
    <property type="project" value="InterPro"/>
</dbReference>
<dbReference type="InterPro" id="IPR006652">
    <property type="entry name" value="Kelch_1"/>
</dbReference>
<dbReference type="Gene3D" id="2.60.40.10">
    <property type="entry name" value="Immunoglobulins"/>
    <property type="match status" value="2"/>
</dbReference>
<dbReference type="GO" id="GO:0016020">
    <property type="term" value="C:membrane"/>
    <property type="evidence" value="ECO:0007669"/>
    <property type="project" value="InterPro"/>
</dbReference>
<dbReference type="PANTHER" id="PTHR46407:SF3">
    <property type="entry name" value="OS02G0208700 PROTEIN"/>
    <property type="match status" value="1"/>
</dbReference>
<name>A0A0D0LJ92_VARPD</name>
<gene>
    <name evidence="1" type="ORF">RT97_28545</name>
</gene>
<dbReference type="GO" id="GO:2000762">
    <property type="term" value="P:regulation of phenylpropanoid metabolic process"/>
    <property type="evidence" value="ECO:0007669"/>
    <property type="project" value="InterPro"/>
</dbReference>
<dbReference type="SUPFAM" id="SSF50965">
    <property type="entry name" value="Galactose oxidase, central domain"/>
    <property type="match status" value="1"/>
</dbReference>
<evidence type="ECO:0000313" key="1">
    <source>
        <dbReference type="EMBL" id="KIQ20101.1"/>
    </source>
</evidence>
<protein>
    <submittedName>
        <fullName evidence="1">Uncharacterized protein</fullName>
    </submittedName>
</protein>
<dbReference type="SUPFAM" id="SSF117281">
    <property type="entry name" value="Kelch motif"/>
    <property type="match status" value="1"/>
</dbReference>
<dbReference type="Pfam" id="PF05345">
    <property type="entry name" value="He_PIG"/>
    <property type="match status" value="2"/>
</dbReference>
<dbReference type="InterPro" id="IPR011043">
    <property type="entry name" value="Gal_Oxase/kelch_b-propeller"/>
</dbReference>
<evidence type="ECO:0000313" key="2">
    <source>
        <dbReference type="Proteomes" id="UP000032067"/>
    </source>
</evidence>
<comment type="caution">
    <text evidence="1">The sequence shown here is derived from an EMBL/GenBank/DDBJ whole genome shotgun (WGS) entry which is preliminary data.</text>
</comment>
<dbReference type="GO" id="GO:0080037">
    <property type="term" value="P:negative regulation of cytokinin-activated signaling pathway"/>
    <property type="evidence" value="ECO:0007669"/>
    <property type="project" value="InterPro"/>
</dbReference>
<organism evidence="1 2">
    <name type="scientific">Variovorax paradoxus</name>
    <dbReference type="NCBI Taxonomy" id="34073"/>
    <lineage>
        <taxon>Bacteria</taxon>
        <taxon>Pseudomonadati</taxon>
        <taxon>Pseudomonadota</taxon>
        <taxon>Betaproteobacteria</taxon>
        <taxon>Burkholderiales</taxon>
        <taxon>Comamonadaceae</taxon>
        <taxon>Variovorax</taxon>
    </lineage>
</organism>
<dbReference type="SUPFAM" id="SSF49313">
    <property type="entry name" value="Cadherin-like"/>
    <property type="match status" value="2"/>
</dbReference>
<dbReference type="EMBL" id="JXQQ01000099">
    <property type="protein sequence ID" value="KIQ20101.1"/>
    <property type="molecule type" value="Genomic_DNA"/>
</dbReference>
<dbReference type="InterPro" id="IPR013783">
    <property type="entry name" value="Ig-like_fold"/>
</dbReference>
<dbReference type="Proteomes" id="UP000032067">
    <property type="component" value="Unassembled WGS sequence"/>
</dbReference>
<dbReference type="InterPro" id="IPR015915">
    <property type="entry name" value="Kelch-typ_b-propeller"/>
</dbReference>